<gene>
    <name evidence="2" type="ORF">C492_17498</name>
</gene>
<evidence type="ECO:0000313" key="3">
    <source>
        <dbReference type="Proteomes" id="UP000011531"/>
    </source>
</evidence>
<dbReference type="EMBL" id="AOIA01000145">
    <property type="protein sequence ID" value="ELY53610.1"/>
    <property type="molecule type" value="Genomic_DNA"/>
</dbReference>
<dbReference type="Proteomes" id="UP000011531">
    <property type="component" value="Unassembled WGS sequence"/>
</dbReference>
<feature type="non-terminal residue" evidence="2">
    <location>
        <position position="158"/>
    </location>
</feature>
<dbReference type="AlphaFoldDB" id="L9WVY1"/>
<feature type="compositionally biased region" description="Low complexity" evidence="1">
    <location>
        <begin position="89"/>
        <end position="103"/>
    </location>
</feature>
<reference evidence="2 3" key="1">
    <citation type="journal article" date="2014" name="PLoS Genet.">
        <title>Phylogenetically driven sequencing of extremely halophilic archaea reveals strategies for static and dynamic osmo-response.</title>
        <authorList>
            <person name="Becker E.A."/>
            <person name="Seitzer P.M."/>
            <person name="Tritt A."/>
            <person name="Larsen D."/>
            <person name="Krusor M."/>
            <person name="Yao A.I."/>
            <person name="Wu D."/>
            <person name="Madern D."/>
            <person name="Eisen J.A."/>
            <person name="Darling A.E."/>
            <person name="Facciotti M.T."/>
        </authorList>
    </citation>
    <scope>NUCLEOTIDE SEQUENCE [LARGE SCALE GENOMIC DNA]</scope>
    <source>
        <strain evidence="2 3">DSM 18795</strain>
    </source>
</reference>
<keyword evidence="3" id="KW-1185">Reference proteome</keyword>
<name>L9WVY1_9EURY</name>
<sequence>MSPEFTDDDIGKTVINADGEEVGLVADVEHGTAHVEPDPGITDTIKAKLGWGDTDEDSYPLQEPAVAEVTGDEIHLERDLESGSGAAGAGTTAGAEAATGATDTADRGSGGLGDDDDEFIGDDNDDDLIGDDSNDDDLIGDDNDDDLIGDDNDDDLIG</sequence>
<organism evidence="2 3">
    <name type="scientific">Natronococcus jeotgali DSM 18795</name>
    <dbReference type="NCBI Taxonomy" id="1227498"/>
    <lineage>
        <taxon>Archaea</taxon>
        <taxon>Methanobacteriati</taxon>
        <taxon>Methanobacteriota</taxon>
        <taxon>Stenosarchaea group</taxon>
        <taxon>Halobacteria</taxon>
        <taxon>Halobacteriales</taxon>
        <taxon>Natrialbaceae</taxon>
        <taxon>Natronococcus</taxon>
    </lineage>
</organism>
<comment type="caution">
    <text evidence="2">The sequence shown here is derived from an EMBL/GenBank/DDBJ whole genome shotgun (WGS) entry which is preliminary data.</text>
</comment>
<proteinExistence type="predicted"/>
<feature type="compositionally biased region" description="Basic and acidic residues" evidence="1">
    <location>
        <begin position="72"/>
        <end position="81"/>
    </location>
</feature>
<accession>L9WVY1</accession>
<evidence type="ECO:0008006" key="4">
    <source>
        <dbReference type="Google" id="ProtNLM"/>
    </source>
</evidence>
<evidence type="ECO:0000256" key="1">
    <source>
        <dbReference type="SAM" id="MobiDB-lite"/>
    </source>
</evidence>
<feature type="compositionally biased region" description="Acidic residues" evidence="1">
    <location>
        <begin position="113"/>
        <end position="158"/>
    </location>
</feature>
<feature type="region of interest" description="Disordered" evidence="1">
    <location>
        <begin position="71"/>
        <end position="158"/>
    </location>
</feature>
<protein>
    <recommendedName>
        <fullName evidence="4">PRC-barrel domain-containing protein</fullName>
    </recommendedName>
</protein>
<evidence type="ECO:0000313" key="2">
    <source>
        <dbReference type="EMBL" id="ELY53610.1"/>
    </source>
</evidence>